<evidence type="ECO:0000313" key="3">
    <source>
        <dbReference type="EMBL" id="VUF13833.1"/>
    </source>
</evidence>
<dbReference type="EMBL" id="CABFVH010000024">
    <property type="protein sequence ID" value="VUF13833.1"/>
    <property type="molecule type" value="Genomic_DNA"/>
</dbReference>
<feature type="transmembrane region" description="Helical" evidence="1">
    <location>
        <begin position="30"/>
        <end position="49"/>
    </location>
</feature>
<feature type="transmembrane region" description="Helical" evidence="1">
    <location>
        <begin position="6"/>
        <end position="23"/>
    </location>
</feature>
<dbReference type="AlphaFoldDB" id="A0A564G039"/>
<reference evidence="3 4" key="1">
    <citation type="submission" date="2019-06" db="EMBL/GenBank/DDBJ databases">
        <authorList>
            <person name="Rodrigo-Torres L."/>
            <person name="Arahal R. D."/>
            <person name="Lucena T."/>
        </authorList>
    </citation>
    <scope>NUCLEOTIDE SEQUENCE [LARGE SCALE GENOMIC DNA]</scope>
    <source>
        <strain evidence="3 4">SW08-7</strain>
    </source>
</reference>
<keyword evidence="1" id="KW-1133">Transmembrane helix</keyword>
<keyword evidence="5" id="KW-1185">Reference proteome</keyword>
<dbReference type="Proteomes" id="UP000401717">
    <property type="component" value="Unassembled WGS sequence"/>
</dbReference>
<reference evidence="2" key="3">
    <citation type="submission" date="2021-08" db="EMBL/GenBank/DDBJ databases">
        <authorList>
            <person name="Tani A."/>
            <person name="Ola A."/>
            <person name="Ogura Y."/>
            <person name="Katsura K."/>
            <person name="Hayashi T."/>
        </authorList>
    </citation>
    <scope>NUCLEOTIDE SEQUENCE</scope>
    <source>
        <strain evidence="2">DSM 22415</strain>
    </source>
</reference>
<protein>
    <submittedName>
        <fullName evidence="3">Uncharacterized protein</fullName>
    </submittedName>
</protein>
<evidence type="ECO:0000313" key="4">
    <source>
        <dbReference type="Proteomes" id="UP000401717"/>
    </source>
</evidence>
<keyword evidence="1" id="KW-0472">Membrane</keyword>
<organism evidence="3 4">
    <name type="scientific">Methylobacterium dankookense</name>
    <dbReference type="NCBI Taxonomy" id="560405"/>
    <lineage>
        <taxon>Bacteria</taxon>
        <taxon>Pseudomonadati</taxon>
        <taxon>Pseudomonadota</taxon>
        <taxon>Alphaproteobacteria</taxon>
        <taxon>Hyphomicrobiales</taxon>
        <taxon>Methylobacteriaceae</taxon>
        <taxon>Methylobacterium</taxon>
    </lineage>
</organism>
<dbReference type="EMBL" id="BPQI01000033">
    <property type="protein sequence ID" value="GJD55567.1"/>
    <property type="molecule type" value="Genomic_DNA"/>
</dbReference>
<gene>
    <name evidence="2" type="ORF">IFDJLNFL_1454</name>
    <name evidence="3" type="ORF">MTDSW087_03540</name>
</gene>
<evidence type="ECO:0000313" key="5">
    <source>
        <dbReference type="Proteomes" id="UP001055303"/>
    </source>
</evidence>
<dbReference type="Proteomes" id="UP001055303">
    <property type="component" value="Unassembled WGS sequence"/>
</dbReference>
<dbReference type="RefSeq" id="WP_144766108.1">
    <property type="nucleotide sequence ID" value="NZ_BPQI01000033.1"/>
</dbReference>
<accession>A0A564G039</accession>
<keyword evidence="1" id="KW-0812">Transmembrane</keyword>
<proteinExistence type="predicted"/>
<name>A0A564G039_9HYPH</name>
<evidence type="ECO:0000313" key="2">
    <source>
        <dbReference type="EMBL" id="GJD55567.1"/>
    </source>
</evidence>
<reference evidence="2" key="2">
    <citation type="journal article" date="2021" name="Front. Microbiol.">
        <title>Comprehensive Comparative Genomics and Phenotyping of Methylobacterium Species.</title>
        <authorList>
            <person name="Alessa O."/>
            <person name="Ogura Y."/>
            <person name="Fujitani Y."/>
            <person name="Takami H."/>
            <person name="Hayashi T."/>
            <person name="Sahin N."/>
            <person name="Tani A."/>
        </authorList>
    </citation>
    <scope>NUCLEOTIDE SEQUENCE</scope>
    <source>
        <strain evidence="2">DSM 22415</strain>
    </source>
</reference>
<sequence length="84" mass="9038">MPTVAPLVAASVFTGGCALIHLMRARADQVTKVLVAILLLVTTLGLVAVTRPDARNAWHLVRVRLPERAQMVPATLMRPGDLSE</sequence>
<evidence type="ECO:0000256" key="1">
    <source>
        <dbReference type="SAM" id="Phobius"/>
    </source>
</evidence>